<protein>
    <submittedName>
        <fullName evidence="1">5440_t:CDS:1</fullName>
    </submittedName>
</protein>
<organism evidence="1 2">
    <name type="scientific">Cetraspora pellucida</name>
    <dbReference type="NCBI Taxonomy" id="1433469"/>
    <lineage>
        <taxon>Eukaryota</taxon>
        <taxon>Fungi</taxon>
        <taxon>Fungi incertae sedis</taxon>
        <taxon>Mucoromycota</taxon>
        <taxon>Glomeromycotina</taxon>
        <taxon>Glomeromycetes</taxon>
        <taxon>Diversisporales</taxon>
        <taxon>Gigasporaceae</taxon>
        <taxon>Cetraspora</taxon>
    </lineage>
</organism>
<gene>
    <name evidence="1" type="ORF">SPELUC_LOCUS4386</name>
</gene>
<sequence length="467" mass="53995">MTESYAQKLADAKVENKKLLIDMVNKKVIEGEENIAQYEAQIQEEKINSLESVIRNLTDYLNSMKKQSEKIVRDYGQLHCEKESIRKLIKELVKLIKINFKLTEAEIKRLPSNDLHNQFYEVRQAIEAKLGGELMEEVQFILTDCKQLINSKLELEEKFGGQLTIDFTNQTANIDVNGTNLLNKVGNIELVKDYFYALDFLNNAKKEANLPSVISFAEEKLKEVKLILMEKLGREEITRMEQLRKEIVQVTLKEPVQNWLIDQSQPTLEHLPTGRGGYGEVYRDIMNEINILHNLRNRHIIQYYGFYSDNQAFFIIMDYAENGLVYIHQEGIIHRDLKSSNVLLVRGNQVKISDFGLSKTKNVSSSSHYPRAIVAKCTVPFKSTDDSLTYLRIRNNEKEEIPNDTLENIRAIIEQYHKNLPQSQSGKEINNQSYSSDNSLVILRTNDFVGNYKEEVEQQAQIQIPPK</sequence>
<name>A0ACA9LIW8_9GLOM</name>
<proteinExistence type="predicted"/>
<dbReference type="EMBL" id="CAJVPW010003896">
    <property type="protein sequence ID" value="CAG8531489.1"/>
    <property type="molecule type" value="Genomic_DNA"/>
</dbReference>
<evidence type="ECO:0000313" key="1">
    <source>
        <dbReference type="EMBL" id="CAG8531489.1"/>
    </source>
</evidence>
<evidence type="ECO:0000313" key="2">
    <source>
        <dbReference type="Proteomes" id="UP000789366"/>
    </source>
</evidence>
<accession>A0ACA9LIW8</accession>
<dbReference type="Proteomes" id="UP000789366">
    <property type="component" value="Unassembled WGS sequence"/>
</dbReference>
<reference evidence="1" key="1">
    <citation type="submission" date="2021-06" db="EMBL/GenBank/DDBJ databases">
        <authorList>
            <person name="Kallberg Y."/>
            <person name="Tangrot J."/>
            <person name="Rosling A."/>
        </authorList>
    </citation>
    <scope>NUCLEOTIDE SEQUENCE</scope>
    <source>
        <strain evidence="1">28 12/20/2015</strain>
    </source>
</reference>
<keyword evidence="2" id="KW-1185">Reference proteome</keyword>
<comment type="caution">
    <text evidence="1">The sequence shown here is derived from an EMBL/GenBank/DDBJ whole genome shotgun (WGS) entry which is preliminary data.</text>
</comment>